<dbReference type="RefSeq" id="WP_189619088.1">
    <property type="nucleotide sequence ID" value="NZ_BMZA01000001.1"/>
</dbReference>
<dbReference type="Pfam" id="PF07859">
    <property type="entry name" value="Abhydrolase_3"/>
    <property type="match status" value="1"/>
</dbReference>
<dbReference type="AlphaFoldDB" id="A0A918P7I2"/>
<feature type="domain" description="Alpha/beta hydrolase fold-3" evidence="2">
    <location>
        <begin position="96"/>
        <end position="298"/>
    </location>
</feature>
<proteinExistence type="predicted"/>
<evidence type="ECO:0000256" key="1">
    <source>
        <dbReference type="ARBA" id="ARBA00022801"/>
    </source>
</evidence>
<protein>
    <submittedName>
        <fullName evidence="3">Esterase</fullName>
    </submittedName>
</protein>
<accession>A0A918P7I2</accession>
<evidence type="ECO:0000313" key="3">
    <source>
        <dbReference type="EMBL" id="GGY89892.1"/>
    </source>
</evidence>
<dbReference type="InterPro" id="IPR013094">
    <property type="entry name" value="AB_hydrolase_3"/>
</dbReference>
<dbReference type="EMBL" id="BMZA01000001">
    <property type="protein sequence ID" value="GGY89892.1"/>
    <property type="molecule type" value="Genomic_DNA"/>
</dbReference>
<reference evidence="3" key="1">
    <citation type="journal article" date="2014" name="Int. J. Syst. Evol. Microbiol.">
        <title>Complete genome sequence of Corynebacterium casei LMG S-19264T (=DSM 44701T), isolated from a smear-ripened cheese.</title>
        <authorList>
            <consortium name="US DOE Joint Genome Institute (JGI-PGF)"/>
            <person name="Walter F."/>
            <person name="Albersmeier A."/>
            <person name="Kalinowski J."/>
            <person name="Ruckert C."/>
        </authorList>
    </citation>
    <scope>NUCLEOTIDE SEQUENCE</scope>
    <source>
        <strain evidence="3">KCTC 32255</strain>
    </source>
</reference>
<dbReference type="PANTHER" id="PTHR48081">
    <property type="entry name" value="AB HYDROLASE SUPERFAMILY PROTEIN C4A8.06C"/>
    <property type="match status" value="1"/>
</dbReference>
<organism evidence="3 4">
    <name type="scientific">Novosphingobium colocasiae</name>
    <dbReference type="NCBI Taxonomy" id="1256513"/>
    <lineage>
        <taxon>Bacteria</taxon>
        <taxon>Pseudomonadati</taxon>
        <taxon>Pseudomonadota</taxon>
        <taxon>Alphaproteobacteria</taxon>
        <taxon>Sphingomonadales</taxon>
        <taxon>Sphingomonadaceae</taxon>
        <taxon>Novosphingobium</taxon>
    </lineage>
</organism>
<keyword evidence="1" id="KW-0378">Hydrolase</keyword>
<dbReference type="Proteomes" id="UP000648075">
    <property type="component" value="Unassembled WGS sequence"/>
</dbReference>
<reference evidence="3" key="2">
    <citation type="submission" date="2020-09" db="EMBL/GenBank/DDBJ databases">
        <authorList>
            <person name="Sun Q."/>
            <person name="Kim S."/>
        </authorList>
    </citation>
    <scope>NUCLEOTIDE SEQUENCE</scope>
    <source>
        <strain evidence="3">KCTC 32255</strain>
    </source>
</reference>
<comment type="caution">
    <text evidence="3">The sequence shown here is derived from an EMBL/GenBank/DDBJ whole genome shotgun (WGS) entry which is preliminary data.</text>
</comment>
<keyword evidence="4" id="KW-1185">Reference proteome</keyword>
<gene>
    <name evidence="3" type="ORF">GCM10011614_00470</name>
</gene>
<name>A0A918P7I2_9SPHN</name>
<dbReference type="PANTHER" id="PTHR48081:SF8">
    <property type="entry name" value="ALPHA_BETA HYDROLASE FOLD-3 DOMAIN-CONTAINING PROTEIN-RELATED"/>
    <property type="match status" value="1"/>
</dbReference>
<sequence length="326" mass="33809">MSDTGLDNAVRAKTDAARAGMVDPVLHAALALVPNFDSLDSSTLTSFRTAMTAEPVAAGLHDGCRVDPVTAVGDNGHGVPGLLYRPPNARPGGGVVLIVHGGGYVLGSAAREHPHALALALALDCVVLNLDYRLAPEHPFPAAADDCLAALEWLHREHATLDIDPARIVVRGISAGGGLAAGLALRARARGNLPIALLQLIYPMLDDRCDPPAHVGEHVWTRRANLYGWASLLGDAAYTAPSFAVPAREADLSGLPPTFMAVGDLDLFVSEDLAFAARLSASGVPLELHVYPGAYHGFNLIPGAAPAQAFDAASHAALSRVLNPGA</sequence>
<dbReference type="InterPro" id="IPR029058">
    <property type="entry name" value="AB_hydrolase_fold"/>
</dbReference>
<dbReference type="SUPFAM" id="SSF53474">
    <property type="entry name" value="alpha/beta-Hydrolases"/>
    <property type="match status" value="1"/>
</dbReference>
<dbReference type="Gene3D" id="3.40.50.1820">
    <property type="entry name" value="alpha/beta hydrolase"/>
    <property type="match status" value="1"/>
</dbReference>
<dbReference type="GO" id="GO:0016787">
    <property type="term" value="F:hydrolase activity"/>
    <property type="evidence" value="ECO:0007669"/>
    <property type="project" value="UniProtKB-KW"/>
</dbReference>
<evidence type="ECO:0000313" key="4">
    <source>
        <dbReference type="Proteomes" id="UP000648075"/>
    </source>
</evidence>
<evidence type="ECO:0000259" key="2">
    <source>
        <dbReference type="Pfam" id="PF07859"/>
    </source>
</evidence>
<dbReference type="InterPro" id="IPR050300">
    <property type="entry name" value="GDXG_lipolytic_enzyme"/>
</dbReference>